<dbReference type="EMBL" id="JANSHE010003062">
    <property type="protein sequence ID" value="KAJ2987897.1"/>
    <property type="molecule type" value="Genomic_DNA"/>
</dbReference>
<name>A0ACC1P8C4_9APHY</name>
<evidence type="ECO:0000313" key="1">
    <source>
        <dbReference type="EMBL" id="KAJ2987897.1"/>
    </source>
</evidence>
<comment type="caution">
    <text evidence="1">The sequence shown here is derived from an EMBL/GenBank/DDBJ whole genome shotgun (WGS) entry which is preliminary data.</text>
</comment>
<proteinExistence type="predicted"/>
<dbReference type="Proteomes" id="UP001144978">
    <property type="component" value="Unassembled WGS sequence"/>
</dbReference>
<reference evidence="1" key="1">
    <citation type="submission" date="2022-08" db="EMBL/GenBank/DDBJ databases">
        <title>Genome Sequence of Pycnoporus sanguineus.</title>
        <authorList>
            <person name="Buettner E."/>
        </authorList>
    </citation>
    <scope>NUCLEOTIDE SEQUENCE</scope>
    <source>
        <strain evidence="1">CG-C14</strain>
    </source>
</reference>
<gene>
    <name evidence="1" type="ORF">NUW54_g9289</name>
</gene>
<accession>A0ACC1P8C4</accession>
<keyword evidence="2" id="KW-1185">Reference proteome</keyword>
<sequence>MSNPPQASGPRTPSVTSPTFRNRPTRTVSTGARPLTRRPSVSGVTLTNPVTGAAKTQRTSKTTQKLVVLPSAPQTKPPPAIEEDEEQLHGYETDQGIRDHKSAGERMSKEEREKAGFRRITAYCIAEGFKMKLLASFLKREHNVKPRIYDEAMYVMYHLPLLPGYGPGSNIRSSAPAVTPGREDPSSGLSEAEEDGYQGTYFNSAAPHEEPTTSGIEGYMPSASPVTATHGLPAESPGPIESAALNQARASQQVRVVVDAEEREHEPPKSEVMRPRRVSRRKAVEEEENFAEAIFFEYGVVVFYGFREDQELGIIEDVEEAGILTRRIPHDDWEVEACHYAHDPNIAFPRIFNDFFSEPTGASLGTLDSEN</sequence>
<protein>
    <submittedName>
        <fullName evidence="1">Uncharacterized protein</fullName>
    </submittedName>
</protein>
<evidence type="ECO:0000313" key="2">
    <source>
        <dbReference type="Proteomes" id="UP001144978"/>
    </source>
</evidence>
<organism evidence="1 2">
    <name type="scientific">Trametes sanguinea</name>
    <dbReference type="NCBI Taxonomy" id="158606"/>
    <lineage>
        <taxon>Eukaryota</taxon>
        <taxon>Fungi</taxon>
        <taxon>Dikarya</taxon>
        <taxon>Basidiomycota</taxon>
        <taxon>Agaricomycotina</taxon>
        <taxon>Agaricomycetes</taxon>
        <taxon>Polyporales</taxon>
        <taxon>Polyporaceae</taxon>
        <taxon>Trametes</taxon>
    </lineage>
</organism>